<dbReference type="RefSeq" id="WP_344612349.1">
    <property type="nucleotide sequence ID" value="NZ_BAAARV010000019.1"/>
</dbReference>
<reference evidence="2 3" key="1">
    <citation type="journal article" date="2019" name="Int. J. Syst. Evol. Microbiol.">
        <title>The Global Catalogue of Microorganisms (GCM) 10K type strain sequencing project: providing services to taxonomists for standard genome sequencing and annotation.</title>
        <authorList>
            <consortium name="The Broad Institute Genomics Platform"/>
            <consortium name="The Broad Institute Genome Sequencing Center for Infectious Disease"/>
            <person name="Wu L."/>
            <person name="Ma J."/>
        </authorList>
    </citation>
    <scope>NUCLEOTIDE SEQUENCE [LARGE SCALE GENOMIC DNA]</scope>
    <source>
        <strain evidence="2 3">JCM 3272</strain>
    </source>
</reference>
<dbReference type="Pfam" id="PF00501">
    <property type="entry name" value="AMP-binding"/>
    <property type="match status" value="1"/>
</dbReference>
<dbReference type="InterPro" id="IPR042099">
    <property type="entry name" value="ANL_N_sf"/>
</dbReference>
<comment type="caution">
    <text evidence="2">The sequence shown here is derived from an EMBL/GenBank/DDBJ whole genome shotgun (WGS) entry which is preliminary data.</text>
</comment>
<dbReference type="GO" id="GO:0016874">
    <property type="term" value="F:ligase activity"/>
    <property type="evidence" value="ECO:0007669"/>
    <property type="project" value="UniProtKB-KW"/>
</dbReference>
<protein>
    <submittedName>
        <fullName evidence="2">Phenylacetate--CoA ligase</fullName>
    </submittedName>
</protein>
<dbReference type="Gene3D" id="3.40.50.12780">
    <property type="entry name" value="N-terminal domain of ligase-like"/>
    <property type="match status" value="1"/>
</dbReference>
<name>A0ABN3FYR4_9ACTN</name>
<dbReference type="PANTHER" id="PTHR43845:SF1">
    <property type="entry name" value="BLR5969 PROTEIN"/>
    <property type="match status" value="1"/>
</dbReference>
<gene>
    <name evidence="2" type="ORF">GCM10010170_023540</name>
</gene>
<dbReference type="InterPro" id="IPR000873">
    <property type="entry name" value="AMP-dep_synth/lig_dom"/>
</dbReference>
<dbReference type="Gene3D" id="3.30.300.30">
    <property type="match status" value="1"/>
</dbReference>
<sequence>MPLAEDAFRPGADPARLREVQDAALRATVGRLAASHPFYRELWAEQGVDPLAVRGIDDLPLLPLTTKTMFTAAPERFRLEPDGSPERQLWDIAYTSGSTSAPAPIYQSAYDFHAILAAQVRMAEIRGMRGDDRIANLYPLTPQPHGAWTRTNHAAAVLGATVVCGMSGTSPWFGVTRRLGEVADLLVATRPTVLWGVPSYVRRVVDEVVRRGGALPDVRMLAISGEATTPAMAAQLAGLLAAAGAPDVVISNSLGASELQYGLVECVPGAGFHNPVPELLHLDAVDDGGRPVPPGTPGAFTMTHLDRHGTVLVRYLLGDRVEVDHGPCPHCGRLGGRVVAHHGRSGRSLKIKGQLVDTTVLETTVAGVPGVVDHRAVVRRSDPADPLSGDALVVQVALAPAAGQAVTEHVAAAVKLATRVTPTVEVTTADVLFPPDERMKPRRFVDERQHQETPA</sequence>
<dbReference type="PANTHER" id="PTHR43845">
    <property type="entry name" value="BLR5969 PROTEIN"/>
    <property type="match status" value="1"/>
</dbReference>
<accession>A0ABN3FYR4</accession>
<evidence type="ECO:0000259" key="1">
    <source>
        <dbReference type="Pfam" id="PF00501"/>
    </source>
</evidence>
<feature type="domain" description="AMP-dependent synthetase/ligase" evidence="1">
    <location>
        <begin position="84"/>
        <end position="299"/>
    </location>
</feature>
<dbReference type="InterPro" id="IPR045851">
    <property type="entry name" value="AMP-bd_C_sf"/>
</dbReference>
<evidence type="ECO:0000313" key="2">
    <source>
        <dbReference type="EMBL" id="GAA2340520.1"/>
    </source>
</evidence>
<dbReference type="SUPFAM" id="SSF56801">
    <property type="entry name" value="Acetyl-CoA synthetase-like"/>
    <property type="match status" value="1"/>
</dbReference>
<proteinExistence type="predicted"/>
<dbReference type="EMBL" id="BAAARV010000019">
    <property type="protein sequence ID" value="GAA2340520.1"/>
    <property type="molecule type" value="Genomic_DNA"/>
</dbReference>
<dbReference type="Proteomes" id="UP001501444">
    <property type="component" value="Unassembled WGS sequence"/>
</dbReference>
<keyword evidence="3" id="KW-1185">Reference proteome</keyword>
<keyword evidence="2" id="KW-0436">Ligase</keyword>
<organism evidence="2 3">
    <name type="scientific">Dactylosporangium salmoneum</name>
    <dbReference type="NCBI Taxonomy" id="53361"/>
    <lineage>
        <taxon>Bacteria</taxon>
        <taxon>Bacillati</taxon>
        <taxon>Actinomycetota</taxon>
        <taxon>Actinomycetes</taxon>
        <taxon>Micromonosporales</taxon>
        <taxon>Micromonosporaceae</taxon>
        <taxon>Dactylosporangium</taxon>
    </lineage>
</organism>
<evidence type="ECO:0000313" key="3">
    <source>
        <dbReference type="Proteomes" id="UP001501444"/>
    </source>
</evidence>